<gene>
    <name evidence="5" type="ORF">Q5H94_00575</name>
</gene>
<evidence type="ECO:0000256" key="2">
    <source>
        <dbReference type="ARBA" id="ARBA00023125"/>
    </source>
</evidence>
<evidence type="ECO:0000256" key="3">
    <source>
        <dbReference type="ARBA" id="ARBA00023163"/>
    </source>
</evidence>
<keyword evidence="3" id="KW-0804">Transcription</keyword>
<dbReference type="PANTHER" id="PTHR33164">
    <property type="entry name" value="TRANSCRIPTIONAL REGULATOR, MARR FAMILY"/>
    <property type="match status" value="1"/>
</dbReference>
<dbReference type="Gene3D" id="1.10.10.10">
    <property type="entry name" value="Winged helix-like DNA-binding domain superfamily/Winged helix DNA-binding domain"/>
    <property type="match status" value="1"/>
</dbReference>
<evidence type="ECO:0000313" key="6">
    <source>
        <dbReference type="Proteomes" id="UP001176468"/>
    </source>
</evidence>
<dbReference type="PROSITE" id="PS01117">
    <property type="entry name" value="HTH_MARR_1"/>
    <property type="match status" value="1"/>
</dbReference>
<dbReference type="SUPFAM" id="SSF46785">
    <property type="entry name" value="Winged helix' DNA-binding domain"/>
    <property type="match status" value="1"/>
</dbReference>
<organism evidence="5 6">
    <name type="scientific">Sphingomonas immobilis</name>
    <dbReference type="NCBI Taxonomy" id="3063997"/>
    <lineage>
        <taxon>Bacteria</taxon>
        <taxon>Pseudomonadati</taxon>
        <taxon>Pseudomonadota</taxon>
        <taxon>Alphaproteobacteria</taxon>
        <taxon>Sphingomonadales</taxon>
        <taxon>Sphingomonadaceae</taxon>
        <taxon>Sphingomonas</taxon>
    </lineage>
</organism>
<evidence type="ECO:0000259" key="4">
    <source>
        <dbReference type="PROSITE" id="PS50995"/>
    </source>
</evidence>
<dbReference type="InterPro" id="IPR036388">
    <property type="entry name" value="WH-like_DNA-bd_sf"/>
</dbReference>
<keyword evidence="2" id="KW-0238">DNA-binding</keyword>
<sequence length="162" mass="17887">MPGQATAASPLFLREAELRRGLELLYFGNSNLTRSIDQGLHDQGLGRAHHRALYFIARQPDLTVSQLLALLAITKQSLGRVLNELIERGLVEMRPGERDRRQRLLRLSAAGQGLEGELFDALRERLSAAYASAGQAAVGGFWAVLEGLIPEEERKLMARLGD</sequence>
<proteinExistence type="predicted"/>
<evidence type="ECO:0000313" key="5">
    <source>
        <dbReference type="EMBL" id="MDO7840807.1"/>
    </source>
</evidence>
<dbReference type="InterPro" id="IPR023187">
    <property type="entry name" value="Tscrpt_reg_MarR-type_CS"/>
</dbReference>
<feature type="domain" description="HTH marR-type" evidence="4">
    <location>
        <begin position="15"/>
        <end position="150"/>
    </location>
</feature>
<dbReference type="Proteomes" id="UP001176468">
    <property type="component" value="Unassembled WGS sequence"/>
</dbReference>
<dbReference type="InterPro" id="IPR039422">
    <property type="entry name" value="MarR/SlyA-like"/>
</dbReference>
<dbReference type="SMART" id="SM00347">
    <property type="entry name" value="HTH_MARR"/>
    <property type="match status" value="1"/>
</dbReference>
<name>A0ABT8ZTC2_9SPHN</name>
<keyword evidence="1" id="KW-0805">Transcription regulation</keyword>
<dbReference type="InterPro" id="IPR036390">
    <property type="entry name" value="WH_DNA-bd_sf"/>
</dbReference>
<evidence type="ECO:0000256" key="1">
    <source>
        <dbReference type="ARBA" id="ARBA00023015"/>
    </source>
</evidence>
<keyword evidence="6" id="KW-1185">Reference proteome</keyword>
<dbReference type="Pfam" id="PF12802">
    <property type="entry name" value="MarR_2"/>
    <property type="match status" value="1"/>
</dbReference>
<reference evidence="5" key="1">
    <citation type="submission" date="2023-07" db="EMBL/GenBank/DDBJ databases">
        <authorList>
            <person name="Kim M.K."/>
        </authorList>
    </citation>
    <scope>NUCLEOTIDE SEQUENCE</scope>
    <source>
        <strain evidence="5">CA1-15</strain>
    </source>
</reference>
<protein>
    <submittedName>
        <fullName evidence="5">MarR family transcriptional regulator</fullName>
    </submittedName>
</protein>
<dbReference type="PROSITE" id="PS50995">
    <property type="entry name" value="HTH_MARR_2"/>
    <property type="match status" value="1"/>
</dbReference>
<dbReference type="PANTHER" id="PTHR33164:SF44">
    <property type="entry name" value="TRANSCRIPTIONAL REGULATORY PROTEIN"/>
    <property type="match status" value="1"/>
</dbReference>
<dbReference type="EMBL" id="JAUQSZ010000001">
    <property type="protein sequence ID" value="MDO7840807.1"/>
    <property type="molecule type" value="Genomic_DNA"/>
</dbReference>
<dbReference type="InterPro" id="IPR000835">
    <property type="entry name" value="HTH_MarR-typ"/>
</dbReference>
<dbReference type="RefSeq" id="WP_304559052.1">
    <property type="nucleotide sequence ID" value="NZ_JAUQSZ010000001.1"/>
</dbReference>
<comment type="caution">
    <text evidence="5">The sequence shown here is derived from an EMBL/GenBank/DDBJ whole genome shotgun (WGS) entry which is preliminary data.</text>
</comment>
<accession>A0ABT8ZTC2</accession>